<comment type="caution">
    <text evidence="2">The sequence shown here is derived from an EMBL/GenBank/DDBJ whole genome shotgun (WGS) entry which is preliminary data.</text>
</comment>
<dbReference type="Proteomes" id="UP000251513">
    <property type="component" value="Unassembled WGS sequence"/>
</dbReference>
<proteinExistence type="predicted"/>
<sequence>MLAASMALHRPLEFARSAMPCWPMASMCGVWKTAVISQNPVIFRHNAQGPRPCGSGPCERQPAAPLP</sequence>
<protein>
    <submittedName>
        <fullName evidence="2">Uncharacterized protein</fullName>
    </submittedName>
</protein>
<dbReference type="AlphaFoldDB" id="A0AA45BTY9"/>
<gene>
    <name evidence="2" type="ORF">C7T86_16310</name>
</gene>
<feature type="region of interest" description="Disordered" evidence="1">
    <location>
        <begin position="48"/>
        <end position="67"/>
    </location>
</feature>
<dbReference type="EMBL" id="PYJH01000038">
    <property type="protein sequence ID" value="PUE91810.1"/>
    <property type="molecule type" value="Genomic_DNA"/>
</dbReference>
<evidence type="ECO:0000313" key="2">
    <source>
        <dbReference type="EMBL" id="PUE91810.1"/>
    </source>
</evidence>
<reference evidence="2 3" key="1">
    <citation type="submission" date="2018-03" db="EMBL/GenBank/DDBJ databases">
        <title>Sequencing of reference strains of Xanthomonas.</title>
        <authorList>
            <person name="Studholme D.J."/>
            <person name="Vicente J."/>
            <person name="Sarris P."/>
        </authorList>
    </citation>
    <scope>NUCLEOTIDE SEQUENCE [LARGE SCALE GENOMIC DNA]</scope>
    <source>
        <strain evidence="2 3">WHRI 5232</strain>
    </source>
</reference>
<accession>A0AA45BTY9</accession>
<evidence type="ECO:0000313" key="3">
    <source>
        <dbReference type="Proteomes" id="UP000251513"/>
    </source>
</evidence>
<evidence type="ECO:0000256" key="1">
    <source>
        <dbReference type="SAM" id="MobiDB-lite"/>
    </source>
</evidence>
<name>A0AA45BTY9_XANCM</name>
<organism evidence="2 3">
    <name type="scientific">Xanthomonas campestris pv. malvacearum</name>
    <dbReference type="NCBI Taxonomy" id="86040"/>
    <lineage>
        <taxon>Bacteria</taxon>
        <taxon>Pseudomonadati</taxon>
        <taxon>Pseudomonadota</taxon>
        <taxon>Gammaproteobacteria</taxon>
        <taxon>Lysobacterales</taxon>
        <taxon>Lysobacteraceae</taxon>
        <taxon>Xanthomonas</taxon>
    </lineage>
</organism>